<gene>
    <name evidence="3" type="ORF">ABFW12_33525</name>
</gene>
<feature type="domain" description="AB hydrolase-1" evidence="2">
    <location>
        <begin position="47"/>
        <end position="301"/>
    </location>
</feature>
<accession>A0ABV3VPT5</accession>
<organism evidence="3 4">
    <name type="scientific">Mycolicibacterium porcinum</name>
    <dbReference type="NCBI Taxonomy" id="39693"/>
    <lineage>
        <taxon>Bacteria</taxon>
        <taxon>Bacillati</taxon>
        <taxon>Actinomycetota</taxon>
        <taxon>Actinomycetes</taxon>
        <taxon>Mycobacteriales</taxon>
        <taxon>Mycobacteriaceae</taxon>
        <taxon>Mycolicibacterium</taxon>
    </lineage>
</organism>
<dbReference type="InterPro" id="IPR029058">
    <property type="entry name" value="AB_hydrolase_fold"/>
</dbReference>
<feature type="region of interest" description="Disordered" evidence="1">
    <location>
        <begin position="1"/>
        <end position="20"/>
    </location>
</feature>
<dbReference type="PANTHER" id="PTHR43798:SF33">
    <property type="entry name" value="HYDROLASE, PUTATIVE (AFU_ORTHOLOGUE AFUA_2G14860)-RELATED"/>
    <property type="match status" value="1"/>
</dbReference>
<sequence>MTILSQAETPEARSHTRARRYRQRTVIAADGTRLACRDHGPIDADYTVVLLHGFCLAQATWQPQIRDLQNTSASALRIVSFDHRGHGQSGPAPQDTYTIAQLGADIDAVLTALSVRGRVILAGHSMGAMSALAFLDQRRDDQRHAYRIAGLVLVATAAAGLPQRGIGRLLAIPGLSALTQLIAHLPHHAATEALRTLARPICAAATRLARLSDSERAAFGVASTAALTNTALLTAVGFLPSLREHDLRHVLGTISPDVAVSIVSGGADLITPPAAAAELLAAIPHARHFHDPHAGHMLLHQAAALVTTAITTAIATTAIQAGQVG</sequence>
<dbReference type="RefSeq" id="WP_368574680.1">
    <property type="nucleotide sequence ID" value="NZ_JBDLOU010000147.1"/>
</dbReference>
<dbReference type="Gene3D" id="3.40.50.1820">
    <property type="entry name" value="alpha/beta hydrolase"/>
    <property type="match status" value="1"/>
</dbReference>
<dbReference type="InterPro" id="IPR000073">
    <property type="entry name" value="AB_hydrolase_1"/>
</dbReference>
<dbReference type="Pfam" id="PF00561">
    <property type="entry name" value="Abhydrolase_1"/>
    <property type="match status" value="1"/>
</dbReference>
<keyword evidence="3" id="KW-0378">Hydrolase</keyword>
<proteinExistence type="predicted"/>
<evidence type="ECO:0000256" key="1">
    <source>
        <dbReference type="SAM" id="MobiDB-lite"/>
    </source>
</evidence>
<name>A0ABV3VPT5_9MYCO</name>
<dbReference type="Proteomes" id="UP001558474">
    <property type="component" value="Unassembled WGS sequence"/>
</dbReference>
<reference evidence="3 4" key="1">
    <citation type="submission" date="2024-04" db="EMBL/GenBank/DDBJ databases">
        <title>Genomic Markers of Mycobacteria.</title>
        <authorList>
            <person name="Soliman M.S."/>
            <person name="Elkholy A."/>
            <person name="Soliman N.S."/>
            <person name="Abbas A."/>
            <person name="Khayrat S."/>
            <person name="Shawky S."/>
        </authorList>
    </citation>
    <scope>NUCLEOTIDE SEQUENCE [LARGE SCALE GENOMIC DNA]</scope>
    <source>
        <strain evidence="3 4">Egy-CU-AM5</strain>
    </source>
</reference>
<evidence type="ECO:0000313" key="3">
    <source>
        <dbReference type="EMBL" id="MEX3743174.1"/>
    </source>
</evidence>
<evidence type="ECO:0000313" key="4">
    <source>
        <dbReference type="Proteomes" id="UP001558474"/>
    </source>
</evidence>
<protein>
    <submittedName>
        <fullName evidence="3">Alpha/beta hydrolase</fullName>
    </submittedName>
</protein>
<dbReference type="PANTHER" id="PTHR43798">
    <property type="entry name" value="MONOACYLGLYCEROL LIPASE"/>
    <property type="match status" value="1"/>
</dbReference>
<dbReference type="GO" id="GO:0016787">
    <property type="term" value="F:hydrolase activity"/>
    <property type="evidence" value="ECO:0007669"/>
    <property type="project" value="UniProtKB-KW"/>
</dbReference>
<dbReference type="InterPro" id="IPR050266">
    <property type="entry name" value="AB_hydrolase_sf"/>
</dbReference>
<comment type="caution">
    <text evidence="3">The sequence shown here is derived from an EMBL/GenBank/DDBJ whole genome shotgun (WGS) entry which is preliminary data.</text>
</comment>
<dbReference type="EMBL" id="JBDLOU010000147">
    <property type="protein sequence ID" value="MEX3743174.1"/>
    <property type="molecule type" value="Genomic_DNA"/>
</dbReference>
<evidence type="ECO:0000259" key="2">
    <source>
        <dbReference type="Pfam" id="PF00561"/>
    </source>
</evidence>
<dbReference type="SUPFAM" id="SSF53474">
    <property type="entry name" value="alpha/beta-Hydrolases"/>
    <property type="match status" value="1"/>
</dbReference>
<keyword evidence="4" id="KW-1185">Reference proteome</keyword>